<dbReference type="InterPro" id="IPR056290">
    <property type="entry name" value="CEPT76/DRC7_peptidase-like_dom"/>
</dbReference>
<sequence length="277" mass="31949">MRHWILPTLLGVALLLPELLRNASEESRQSRALKEQIEGEINRNFGSDSASPESYRDRQYGVVRVTGTSQPLPEEIIQQIVAKRSTEQSAYVSVWNWQGIPMVTASARGLDSKHHFANSYLVGFSPFKTRQLWVPLYTLAIRKEYQYDHLQYAGLADIWQTSRQAFYQKRGDCEDHAILLADWLIELGVDARVALGTHNGQGHAWVVAIVDNREYLLEATSKRRQSSWQAMPLAELAEGYEVEFQFNRNFFWAKKDSSPTRKYRGSHWVKKSQFIRS</sequence>
<protein>
    <submittedName>
        <fullName evidence="4">Transglutaminase-like superfamily protein</fullName>
    </submittedName>
</protein>
<dbReference type="InterPro" id="IPR002931">
    <property type="entry name" value="Transglutaminase-like"/>
</dbReference>
<dbReference type="RefSeq" id="WP_091387488.1">
    <property type="nucleotide sequence ID" value="NZ_FNQO01000002.1"/>
</dbReference>
<dbReference type="InterPro" id="IPR038765">
    <property type="entry name" value="Papain-like_cys_pep_sf"/>
</dbReference>
<dbReference type="SUPFAM" id="SSF54001">
    <property type="entry name" value="Cysteine proteinases"/>
    <property type="match status" value="1"/>
</dbReference>
<dbReference type="OrthoDB" id="5726340at2"/>
<accession>A0A1H3YN18</accession>
<keyword evidence="5" id="KW-1185">Reference proteome</keyword>
<dbReference type="EMBL" id="FNQO01000002">
    <property type="protein sequence ID" value="SEA12394.1"/>
    <property type="molecule type" value="Genomic_DNA"/>
</dbReference>
<gene>
    <name evidence="4" type="ORF">SAMN05216562_1845</name>
</gene>
<keyword evidence="2" id="KW-0206">Cytoskeleton</keyword>
<evidence type="ECO:0000256" key="1">
    <source>
        <dbReference type="ARBA" id="ARBA00004245"/>
    </source>
</evidence>
<evidence type="ECO:0000313" key="5">
    <source>
        <dbReference type="Proteomes" id="UP000198658"/>
    </source>
</evidence>
<dbReference type="SMART" id="SM00460">
    <property type="entry name" value="TGc"/>
    <property type="match status" value="1"/>
</dbReference>
<dbReference type="AlphaFoldDB" id="A0A1H3YN18"/>
<name>A0A1H3YN18_9GAMM</name>
<comment type="subcellular location">
    <subcellularLocation>
        <location evidence="1">Cytoplasm</location>
        <location evidence="1">Cytoskeleton</location>
    </subcellularLocation>
</comment>
<dbReference type="Gene3D" id="3.10.620.30">
    <property type="match status" value="1"/>
</dbReference>
<organism evidence="4 5">
    <name type="scientific">Microbulbifer marinus</name>
    <dbReference type="NCBI Taxonomy" id="658218"/>
    <lineage>
        <taxon>Bacteria</taxon>
        <taxon>Pseudomonadati</taxon>
        <taxon>Pseudomonadota</taxon>
        <taxon>Gammaproteobacteria</taxon>
        <taxon>Cellvibrionales</taxon>
        <taxon>Microbulbiferaceae</taxon>
        <taxon>Microbulbifer</taxon>
    </lineage>
</organism>
<evidence type="ECO:0000256" key="2">
    <source>
        <dbReference type="ARBA" id="ARBA00023212"/>
    </source>
</evidence>
<dbReference type="STRING" id="658218.SAMN05216562_1845"/>
<evidence type="ECO:0000313" key="4">
    <source>
        <dbReference type="EMBL" id="SEA12394.1"/>
    </source>
</evidence>
<proteinExistence type="predicted"/>
<dbReference type="GO" id="GO:0005856">
    <property type="term" value="C:cytoskeleton"/>
    <property type="evidence" value="ECO:0007669"/>
    <property type="project" value="UniProtKB-SubCell"/>
</dbReference>
<dbReference type="Pfam" id="PF24656">
    <property type="entry name" value="CEPT76_peptidase"/>
    <property type="match status" value="1"/>
</dbReference>
<evidence type="ECO:0000259" key="3">
    <source>
        <dbReference type="SMART" id="SM00460"/>
    </source>
</evidence>
<reference evidence="5" key="1">
    <citation type="submission" date="2016-10" db="EMBL/GenBank/DDBJ databases">
        <authorList>
            <person name="Varghese N."/>
            <person name="Submissions S."/>
        </authorList>
    </citation>
    <scope>NUCLEOTIDE SEQUENCE [LARGE SCALE GENOMIC DNA]</scope>
    <source>
        <strain evidence="5">CGMCC 1.10657</strain>
    </source>
</reference>
<dbReference type="Proteomes" id="UP000198658">
    <property type="component" value="Unassembled WGS sequence"/>
</dbReference>
<keyword evidence="2" id="KW-0963">Cytoplasm</keyword>
<feature type="domain" description="Transglutaminase-like" evidence="3">
    <location>
        <begin position="165"/>
        <end position="221"/>
    </location>
</feature>